<dbReference type="OrthoDB" id="6195416at2759"/>
<evidence type="ECO:0000313" key="1">
    <source>
        <dbReference type="EMBL" id="VDI50235.1"/>
    </source>
</evidence>
<dbReference type="Proteomes" id="UP000596742">
    <property type="component" value="Unassembled WGS sequence"/>
</dbReference>
<proteinExistence type="predicted"/>
<reference evidence="1" key="1">
    <citation type="submission" date="2018-11" db="EMBL/GenBank/DDBJ databases">
        <authorList>
            <person name="Alioto T."/>
            <person name="Alioto T."/>
        </authorList>
    </citation>
    <scope>NUCLEOTIDE SEQUENCE</scope>
</reference>
<dbReference type="PROSITE" id="PS50231">
    <property type="entry name" value="RICIN_B_LECTIN"/>
    <property type="match status" value="1"/>
</dbReference>
<comment type="caution">
    <text evidence="1">The sequence shown here is derived from an EMBL/GenBank/DDBJ whole genome shotgun (WGS) entry which is preliminary data.</text>
</comment>
<keyword evidence="2" id="KW-1185">Reference proteome</keyword>
<dbReference type="AlphaFoldDB" id="A0A8B6FHF6"/>
<evidence type="ECO:0000313" key="2">
    <source>
        <dbReference type="Proteomes" id="UP000596742"/>
    </source>
</evidence>
<accession>A0A8B6FHF6</accession>
<name>A0A8B6FHF6_MYTGA</name>
<sequence>MCHALNLQRYPDGITAIDANNKCGKSGIENNPLVLTKISKLYGNEFWTGLGIYTQLTAWIDILGCFQLSKSPSTVYTVSSPGLCEQGCLTRYFGYNKETTMCSCLNNSEIQLASGTNLSSCVRKTDKADLVYMVYKTYNGTIQTPLVDNGLCTTLICSYSGALVLSASCEGNYDIKSVCEDGMQSTSSTLWGLTQNQTSVNCRRNDKLLLNTSACQYLSQNLTARAWTNVFREEIEVLQKLGELTATPTFCLSAIISDKGDYIIEKLRHNCSSKLEWFVCKTGWHQRSEEEYS</sequence>
<gene>
    <name evidence="1" type="ORF">MGAL_10B082968</name>
</gene>
<organism evidence="1 2">
    <name type="scientific">Mytilus galloprovincialis</name>
    <name type="common">Mediterranean mussel</name>
    <dbReference type="NCBI Taxonomy" id="29158"/>
    <lineage>
        <taxon>Eukaryota</taxon>
        <taxon>Metazoa</taxon>
        <taxon>Spiralia</taxon>
        <taxon>Lophotrochozoa</taxon>
        <taxon>Mollusca</taxon>
        <taxon>Bivalvia</taxon>
        <taxon>Autobranchia</taxon>
        <taxon>Pteriomorphia</taxon>
        <taxon>Mytilida</taxon>
        <taxon>Mytiloidea</taxon>
        <taxon>Mytilidae</taxon>
        <taxon>Mytilinae</taxon>
        <taxon>Mytilus</taxon>
    </lineage>
</organism>
<dbReference type="EMBL" id="UYJE01006920">
    <property type="protein sequence ID" value="VDI50235.1"/>
    <property type="molecule type" value="Genomic_DNA"/>
</dbReference>
<protein>
    <submittedName>
        <fullName evidence="1">Uncharacterized protein</fullName>
    </submittedName>
</protein>